<accession>A0A8B7CK14</accession>
<dbReference type="Gene3D" id="2.60.40.150">
    <property type="entry name" value="C2 domain"/>
    <property type="match status" value="1"/>
</dbReference>
<evidence type="ECO:0000313" key="3">
    <source>
        <dbReference type="Proteomes" id="UP000228380"/>
    </source>
</evidence>
<dbReference type="InterPro" id="IPR044750">
    <property type="entry name" value="C2_SRC2/BAP"/>
</dbReference>
<dbReference type="Proteomes" id="UP000228380">
    <property type="component" value="Unplaced"/>
</dbReference>
<dbReference type="GeneID" id="103715108"/>
<dbReference type="Pfam" id="PF00168">
    <property type="entry name" value="C2"/>
    <property type="match status" value="1"/>
</dbReference>
<dbReference type="PROSITE" id="PS50004">
    <property type="entry name" value="C2"/>
    <property type="match status" value="1"/>
</dbReference>
<dbReference type="GO" id="GO:0006952">
    <property type="term" value="P:defense response"/>
    <property type="evidence" value="ECO:0007669"/>
    <property type="project" value="InterPro"/>
</dbReference>
<dbReference type="PANTHER" id="PTHR32246:SF173">
    <property type="entry name" value="C2 DOMAIN-CONTAINING PROTEIN"/>
    <property type="match status" value="1"/>
</dbReference>
<dbReference type="PANTHER" id="PTHR32246">
    <property type="entry name" value="INGRESSION PROTEIN FIC1"/>
    <property type="match status" value="1"/>
</dbReference>
<organism evidence="3 4">
    <name type="scientific">Phoenix dactylifera</name>
    <name type="common">Date palm</name>
    <dbReference type="NCBI Taxonomy" id="42345"/>
    <lineage>
        <taxon>Eukaryota</taxon>
        <taxon>Viridiplantae</taxon>
        <taxon>Streptophyta</taxon>
        <taxon>Embryophyta</taxon>
        <taxon>Tracheophyta</taxon>
        <taxon>Spermatophyta</taxon>
        <taxon>Magnoliopsida</taxon>
        <taxon>Liliopsida</taxon>
        <taxon>Arecaceae</taxon>
        <taxon>Coryphoideae</taxon>
        <taxon>Phoeniceae</taxon>
        <taxon>Phoenix</taxon>
    </lineage>
</organism>
<dbReference type="AlphaFoldDB" id="A0A8B7CK14"/>
<feature type="compositionally biased region" description="Basic and acidic residues" evidence="1">
    <location>
        <begin position="212"/>
        <end position="222"/>
    </location>
</feature>
<dbReference type="SUPFAM" id="SSF49562">
    <property type="entry name" value="C2 domain (Calcium/lipid-binding domain, CaLB)"/>
    <property type="match status" value="1"/>
</dbReference>
<reference evidence="4" key="1">
    <citation type="submission" date="2025-08" db="UniProtKB">
        <authorList>
            <consortium name="RefSeq"/>
        </authorList>
    </citation>
    <scope>IDENTIFICATION</scope>
    <source>
        <tissue evidence="4">Young leaves</tissue>
    </source>
</reference>
<protein>
    <submittedName>
        <fullName evidence="4">Protein SRC2-like</fullName>
    </submittedName>
</protein>
<evidence type="ECO:0000256" key="1">
    <source>
        <dbReference type="SAM" id="MobiDB-lite"/>
    </source>
</evidence>
<name>A0A8B7CK14_PHODC</name>
<keyword evidence="3" id="KW-1185">Reference proteome</keyword>
<evidence type="ECO:0000313" key="4">
    <source>
        <dbReference type="RefSeq" id="XP_008800861.2"/>
    </source>
</evidence>
<dbReference type="OrthoDB" id="884464at2759"/>
<dbReference type="InterPro" id="IPR035892">
    <property type="entry name" value="C2_domain_sf"/>
</dbReference>
<feature type="domain" description="C2" evidence="2">
    <location>
        <begin position="1"/>
        <end position="108"/>
    </location>
</feature>
<gene>
    <name evidence="4" type="primary">LOC103715108</name>
</gene>
<feature type="region of interest" description="Disordered" evidence="1">
    <location>
        <begin position="189"/>
        <end position="222"/>
    </location>
</feature>
<sequence>MAYRMLEVTLISANDLKDVNFFSKMRVFAILSIAGDRRSRQRTASDKYGGTSPSWNTTLRFAVPAAAEGLVIHVLLRSERAFGDRDVGEVFIPLKELLNGVASAGDSSVHFVSYQVRKPSSGKPKGVLNLSYKFVDAAAAATPAPSPVAPYSFPANEIKSGVPSTACLAVPSYPPPGAYVSHPPAGPYSPPAVASVESKPGNPAGTIAAHPPSEKDGKESKVGKPVTAYPAAAPSYAAPGAYPPPGGYPPYPTPYGYPPARGPVGYGYPPPPTGYGYGAPPPPGYGYGAPAAAQKPKMGNGNMGLGMGLLGGALGGLLIGDMVVDAAEAGYETGFGDGVDF</sequence>
<evidence type="ECO:0000259" key="2">
    <source>
        <dbReference type="PROSITE" id="PS50004"/>
    </source>
</evidence>
<dbReference type="KEGG" id="pda:103715108"/>
<dbReference type="CDD" id="cd04051">
    <property type="entry name" value="C2_SRC2_like"/>
    <property type="match status" value="1"/>
</dbReference>
<dbReference type="InterPro" id="IPR000008">
    <property type="entry name" value="C2_dom"/>
</dbReference>
<proteinExistence type="predicted"/>
<dbReference type="SMART" id="SM00239">
    <property type="entry name" value="C2"/>
    <property type="match status" value="1"/>
</dbReference>
<dbReference type="RefSeq" id="XP_008800861.2">
    <property type="nucleotide sequence ID" value="XM_008802639.3"/>
</dbReference>